<keyword evidence="4" id="KW-1185">Reference proteome</keyword>
<evidence type="ECO:0000313" key="3">
    <source>
        <dbReference type="EMBL" id="MBB6559619.1"/>
    </source>
</evidence>
<accession>A0A7X0U998</accession>
<dbReference type="RefSeq" id="WP_184857009.1">
    <property type="nucleotide sequence ID" value="NZ_JACHLK010000003.1"/>
</dbReference>
<evidence type="ECO:0000256" key="1">
    <source>
        <dbReference type="SAM" id="MobiDB-lite"/>
    </source>
</evidence>
<dbReference type="Proteomes" id="UP000575083">
    <property type="component" value="Unassembled WGS sequence"/>
</dbReference>
<evidence type="ECO:0000256" key="2">
    <source>
        <dbReference type="SAM" id="SignalP"/>
    </source>
</evidence>
<proteinExistence type="predicted"/>
<feature type="region of interest" description="Disordered" evidence="1">
    <location>
        <begin position="58"/>
        <end position="77"/>
    </location>
</feature>
<feature type="signal peptide" evidence="2">
    <location>
        <begin position="1"/>
        <end position="23"/>
    </location>
</feature>
<dbReference type="AlphaFoldDB" id="A0A7X0U998"/>
<dbReference type="EMBL" id="JACHLK010000003">
    <property type="protein sequence ID" value="MBB6559619.1"/>
    <property type="molecule type" value="Genomic_DNA"/>
</dbReference>
<sequence length="77" mass="8326">MNRPVIKYCIAALVAIAMSSSYLLDGSPSELQAAKDTAASMRDALAQHQAERPDLWTPERRSRADAAAGIIARTTRP</sequence>
<evidence type="ECO:0000313" key="4">
    <source>
        <dbReference type="Proteomes" id="UP000575083"/>
    </source>
</evidence>
<reference evidence="3 4" key="1">
    <citation type="submission" date="2020-08" db="EMBL/GenBank/DDBJ databases">
        <title>Functional genomics of gut bacteria from endangered species of beetles.</title>
        <authorList>
            <person name="Carlos-Shanley C."/>
        </authorList>
    </citation>
    <scope>NUCLEOTIDE SEQUENCE [LARGE SCALE GENOMIC DNA]</scope>
    <source>
        <strain evidence="3 4">S00198</strain>
    </source>
</reference>
<gene>
    <name evidence="3" type="ORF">HNP48_002286</name>
</gene>
<name>A0A7X0U998_9BURK</name>
<organism evidence="3 4">
    <name type="scientific">Acidovorax soli</name>
    <dbReference type="NCBI Taxonomy" id="592050"/>
    <lineage>
        <taxon>Bacteria</taxon>
        <taxon>Pseudomonadati</taxon>
        <taxon>Pseudomonadota</taxon>
        <taxon>Betaproteobacteria</taxon>
        <taxon>Burkholderiales</taxon>
        <taxon>Comamonadaceae</taxon>
        <taxon>Acidovorax</taxon>
    </lineage>
</organism>
<keyword evidence="2" id="KW-0732">Signal</keyword>
<protein>
    <submittedName>
        <fullName evidence="3">Uncharacterized protein</fullName>
    </submittedName>
</protein>
<feature type="chain" id="PRO_5031215964" evidence="2">
    <location>
        <begin position="24"/>
        <end position="77"/>
    </location>
</feature>
<comment type="caution">
    <text evidence="3">The sequence shown here is derived from an EMBL/GenBank/DDBJ whole genome shotgun (WGS) entry which is preliminary data.</text>
</comment>